<dbReference type="EMBL" id="MAVT02001049">
    <property type="protein sequence ID" value="POS72239.1"/>
    <property type="molecule type" value="Genomic_DNA"/>
</dbReference>
<dbReference type="InParanoid" id="A0A2P5HPR4"/>
<dbReference type="OrthoDB" id="4851849at2759"/>
<evidence type="ECO:0000256" key="1">
    <source>
        <dbReference type="SAM" id="MobiDB-lite"/>
    </source>
</evidence>
<keyword evidence="3" id="KW-1185">Reference proteome</keyword>
<comment type="caution">
    <text evidence="2">The sequence shown here is derived from an EMBL/GenBank/DDBJ whole genome shotgun (WGS) entry which is preliminary data.</text>
</comment>
<protein>
    <submittedName>
        <fullName evidence="2">Uncharacterized protein</fullName>
    </submittedName>
</protein>
<reference evidence="2" key="1">
    <citation type="submission" date="2017-09" db="EMBL/GenBank/DDBJ databases">
        <title>Polyketide synthases of a Diaporthe helianthi virulent isolate.</title>
        <authorList>
            <person name="Baroncelli R."/>
        </authorList>
    </citation>
    <scope>NUCLEOTIDE SEQUENCE [LARGE SCALE GENOMIC DNA]</scope>
    <source>
        <strain evidence="2">7/96</strain>
    </source>
</reference>
<name>A0A2P5HPR4_DIAHE</name>
<accession>A0A2P5HPR4</accession>
<dbReference type="InterPro" id="IPR027796">
    <property type="entry name" value="OTT_1508_deam-like"/>
</dbReference>
<feature type="compositionally biased region" description="Basic and acidic residues" evidence="1">
    <location>
        <begin position="579"/>
        <end position="589"/>
    </location>
</feature>
<gene>
    <name evidence="2" type="ORF">DHEL01_v209362</name>
</gene>
<proteinExistence type="predicted"/>
<dbReference type="AlphaFoldDB" id="A0A2P5HPR4"/>
<dbReference type="Pfam" id="PF14441">
    <property type="entry name" value="OTT_1508_deam"/>
    <property type="match status" value="1"/>
</dbReference>
<evidence type="ECO:0000313" key="3">
    <source>
        <dbReference type="Proteomes" id="UP000094444"/>
    </source>
</evidence>
<sequence length="780" mass="86793">MGDPATLVCAENIAFFHFLHAGHGKDGALFKDSVPTPPSIAPVEALAIHCRNYILSFERERSLAGALAFISHIEDDPDHIPAVCIEEDHSASKKPSLRILLAVNKSKCKDGESILERIRKNFEGIFEELSRIVDDTDDDQLEIELKIRHLIVSMCSRRILSRLRLKTSARRVAKQHPKLRFQNIIHNLPLHGNDTMTSSRLSTVSAQEQRSFVQRLKHLVTLIEAYTNHPRPQQIEDLVDAFYHLSKLDCETVLNTIPDDKIEKSNKKSTLNMIRKVARYAEAARFLFRTAKKHSITRRTKAVVVNLPDHAFARTLLDPQYKIDMSSMLSRVKAPKGSKRMTQSAQTDTICLLLGTTPAQADDDLTRHASRTHKTGKIHAEVQLILYCETLSLSQPSNDIILPPRVVSSSKKACFLCDLPVKTHGKTRTPWSHGKLYPGWQLPTYPGLDLQKRFNEVLEERIRKSIALLFERRGRTSYPGPSESTLITLPSLAAETVSMLVFEKDETVELTETHTDCTERMSHNDSNTAQVKTEDSTPSSGAISGVQNHRSANGRASAETNSRVGSDSASQSATANLSHKTENTVEGRSSKQAGGDVREEASCPEAEKEAQYVHDNASPQDSDDLDGERHDAHVSFDEDLSDISNKAVSSLLPEEPSFQSSKSCVDSSIPVEEYYHMREGQKFAKTIETEHLTTFFTKSLVVQVEYSTGPSLRAAPGKKPRELGFSMERLGVNEVARLRGSGSLPVENAEAVISEIPLVLPSMEYVYVAARGVVCKITFQ</sequence>
<organism evidence="2 3">
    <name type="scientific">Diaporthe helianthi</name>
    <dbReference type="NCBI Taxonomy" id="158607"/>
    <lineage>
        <taxon>Eukaryota</taxon>
        <taxon>Fungi</taxon>
        <taxon>Dikarya</taxon>
        <taxon>Ascomycota</taxon>
        <taxon>Pezizomycotina</taxon>
        <taxon>Sordariomycetes</taxon>
        <taxon>Sordariomycetidae</taxon>
        <taxon>Diaporthales</taxon>
        <taxon>Diaporthaceae</taxon>
        <taxon>Diaporthe</taxon>
    </lineage>
</organism>
<feature type="compositionally biased region" description="Basic and acidic residues" evidence="1">
    <location>
        <begin position="596"/>
        <end position="612"/>
    </location>
</feature>
<feature type="compositionally biased region" description="Basic and acidic residues" evidence="1">
    <location>
        <begin position="511"/>
        <end position="523"/>
    </location>
</feature>
<evidence type="ECO:0000313" key="2">
    <source>
        <dbReference type="EMBL" id="POS72239.1"/>
    </source>
</evidence>
<feature type="compositionally biased region" description="Polar residues" evidence="1">
    <location>
        <begin position="558"/>
        <end position="578"/>
    </location>
</feature>
<feature type="compositionally biased region" description="Polar residues" evidence="1">
    <location>
        <begin position="524"/>
        <end position="551"/>
    </location>
</feature>
<dbReference type="Proteomes" id="UP000094444">
    <property type="component" value="Unassembled WGS sequence"/>
</dbReference>
<feature type="region of interest" description="Disordered" evidence="1">
    <location>
        <begin position="511"/>
        <end position="629"/>
    </location>
</feature>